<sequence length="83" mass="9305">MATTSKDGSRRENYPLLVRGGSNEKYIYGIQSRLRNSNEYNLNPLTRTNQKASLMPAAAVTPASKRKRNTRVKCLSPQNPIPI</sequence>
<feature type="region of interest" description="Disordered" evidence="1">
    <location>
        <begin position="58"/>
        <end position="83"/>
    </location>
</feature>
<dbReference type="KEGG" id="smm:Smp_095400"/>
<dbReference type="HOGENOM" id="CLU_2545476_0_0_1"/>
<protein>
    <submittedName>
        <fullName evidence="3">Uncharacterized protein</fullName>
    </submittedName>
</protein>
<dbReference type="WBParaSite" id="Smp_095400.1">
    <property type="protein sequence ID" value="Smp_095400.1"/>
    <property type="gene ID" value="Smp_095400"/>
</dbReference>
<reference evidence="3" key="2">
    <citation type="submission" date="2018-12" db="UniProtKB">
        <authorList>
            <consortium name="WormBaseParasite"/>
        </authorList>
    </citation>
    <scope>IDENTIFICATION</scope>
    <source>
        <strain evidence="3">Puerto Rican</strain>
    </source>
</reference>
<dbReference type="RefSeq" id="XP_018646751.1">
    <property type="nucleotide sequence ID" value="XM_018797965.1"/>
</dbReference>
<dbReference type="OrthoDB" id="6242325at2759"/>
<dbReference type="Proteomes" id="UP000008854">
    <property type="component" value="Unassembled WGS sequence"/>
</dbReference>
<dbReference type="InParanoid" id="G4LZT3"/>
<evidence type="ECO:0000256" key="1">
    <source>
        <dbReference type="SAM" id="MobiDB-lite"/>
    </source>
</evidence>
<reference evidence="2" key="1">
    <citation type="journal article" date="2012" name="PLoS Negl. Trop. Dis.">
        <title>A systematically improved high quality genome and transcriptome of the human blood fluke Schistosoma mansoni.</title>
        <authorList>
            <person name="Protasio A.V."/>
            <person name="Tsai I.J."/>
            <person name="Babbage A."/>
            <person name="Nichol S."/>
            <person name="Hunt M."/>
            <person name="Aslett M.A."/>
            <person name="De Silva N."/>
            <person name="Velarde G.S."/>
            <person name="Anderson T.J."/>
            <person name="Clark R.C."/>
            <person name="Davidson C."/>
            <person name="Dillon G.P."/>
            <person name="Holroyd N.E."/>
            <person name="LoVerde P.T."/>
            <person name="Lloyd C."/>
            <person name="McQuillan J."/>
            <person name="Oliveira G."/>
            <person name="Otto T.D."/>
            <person name="Parker-Manuel S.J."/>
            <person name="Quail M.A."/>
            <person name="Wilson R.A."/>
            <person name="Zerlotini A."/>
            <person name="Dunne D.W."/>
            <person name="Berriman M."/>
        </authorList>
    </citation>
    <scope>NUCLEOTIDE SEQUENCE [LARGE SCALE GENOMIC DNA]</scope>
    <source>
        <strain evidence="2">Puerto Rican</strain>
    </source>
</reference>
<dbReference type="GeneID" id="8341628"/>
<accession>G4LZT3</accession>
<dbReference type="CTD" id="8341628"/>
<organism evidence="2 3">
    <name type="scientific">Schistosoma mansoni</name>
    <name type="common">Blood fluke</name>
    <dbReference type="NCBI Taxonomy" id="6183"/>
    <lineage>
        <taxon>Eukaryota</taxon>
        <taxon>Metazoa</taxon>
        <taxon>Spiralia</taxon>
        <taxon>Lophotrochozoa</taxon>
        <taxon>Platyhelminthes</taxon>
        <taxon>Trematoda</taxon>
        <taxon>Digenea</taxon>
        <taxon>Strigeidida</taxon>
        <taxon>Schistosomatoidea</taxon>
        <taxon>Schistosomatidae</taxon>
        <taxon>Schistosoma</taxon>
    </lineage>
</organism>
<evidence type="ECO:0000313" key="2">
    <source>
        <dbReference type="Proteomes" id="UP000008854"/>
    </source>
</evidence>
<dbReference type="PhylomeDB" id="G4LZT3"/>
<dbReference type="AlphaFoldDB" id="G4LZT3"/>
<name>G4LZT3_SCHMA</name>
<proteinExistence type="predicted"/>
<keyword evidence="2" id="KW-1185">Reference proteome</keyword>
<evidence type="ECO:0000313" key="3">
    <source>
        <dbReference type="WBParaSite" id="Smp_095400.1"/>
    </source>
</evidence>